<dbReference type="PANTHER" id="PTHR46018">
    <property type="entry name" value="ZINC PHOSPHODIESTERASE ELAC PROTEIN 1"/>
    <property type="match status" value="1"/>
</dbReference>
<dbReference type="PANTHER" id="PTHR46018:SF2">
    <property type="entry name" value="ZINC PHOSPHODIESTERASE ELAC PROTEIN 1"/>
    <property type="match status" value="1"/>
</dbReference>
<dbReference type="Pfam" id="PF23023">
    <property type="entry name" value="Anti-Pycsar_Apyc1"/>
    <property type="match status" value="1"/>
</dbReference>
<accession>A0A9D1TPD2</accession>
<dbReference type="Proteomes" id="UP000886752">
    <property type="component" value="Unassembled WGS sequence"/>
</dbReference>
<dbReference type="AlphaFoldDB" id="A0A9D1TPD2"/>
<evidence type="ECO:0000313" key="1">
    <source>
        <dbReference type="EMBL" id="HIW00558.1"/>
    </source>
</evidence>
<dbReference type="Gene3D" id="3.60.15.10">
    <property type="entry name" value="Ribonuclease Z/Hydroxyacylglutathione hydrolase-like"/>
    <property type="match status" value="1"/>
</dbReference>
<reference evidence="1" key="2">
    <citation type="submission" date="2021-04" db="EMBL/GenBank/DDBJ databases">
        <authorList>
            <person name="Gilroy R."/>
        </authorList>
    </citation>
    <scope>NUCLEOTIDE SEQUENCE</scope>
    <source>
        <strain evidence="1">ChiHecec2B26-446</strain>
    </source>
</reference>
<name>A0A9D1TPD2_9BACT</name>
<dbReference type="SUPFAM" id="SSF56281">
    <property type="entry name" value="Metallo-hydrolase/oxidoreductase"/>
    <property type="match status" value="1"/>
</dbReference>
<dbReference type="GO" id="GO:0042781">
    <property type="term" value="F:3'-tRNA processing endoribonuclease activity"/>
    <property type="evidence" value="ECO:0007669"/>
    <property type="project" value="TreeGrafter"/>
</dbReference>
<organism evidence="1 2">
    <name type="scientific">Candidatus Desulfovibrio intestinipullorum</name>
    <dbReference type="NCBI Taxonomy" id="2838536"/>
    <lineage>
        <taxon>Bacteria</taxon>
        <taxon>Pseudomonadati</taxon>
        <taxon>Thermodesulfobacteriota</taxon>
        <taxon>Desulfovibrionia</taxon>
        <taxon>Desulfovibrionales</taxon>
        <taxon>Desulfovibrionaceae</taxon>
        <taxon>Desulfovibrio</taxon>
    </lineage>
</organism>
<sequence>MQLTMLGTGHAAVTECYNTCFVLKENKKYFMVDGGGGNAVLCQLKKAGFDWKDIKEIFVTHKHIDHLLGIVWMMRRICHLMSRGEYSGEARIYSHDEVIALLRDMADKLLLKKETRFIDERLHLITVSDGEAKIINGRKVTFFDICSTKTKQFGFCMELDNNRKLTCCGDEPYTPCEEKYAKNSTWLLHEAFCLSSQADIFAPYEKHHSTVKDACEAAERLNVQNLLLYHTEDRNYANRKKLYTEEGKKYFSGQLWIPDDLETVTL</sequence>
<reference evidence="1" key="1">
    <citation type="journal article" date="2021" name="PeerJ">
        <title>Extensive microbial diversity within the chicken gut microbiome revealed by metagenomics and culture.</title>
        <authorList>
            <person name="Gilroy R."/>
            <person name="Ravi A."/>
            <person name="Getino M."/>
            <person name="Pursley I."/>
            <person name="Horton D.L."/>
            <person name="Alikhan N.F."/>
            <person name="Baker D."/>
            <person name="Gharbi K."/>
            <person name="Hall N."/>
            <person name="Watson M."/>
            <person name="Adriaenssens E.M."/>
            <person name="Foster-Nyarko E."/>
            <person name="Jarju S."/>
            <person name="Secka A."/>
            <person name="Antonio M."/>
            <person name="Oren A."/>
            <person name="Chaudhuri R.R."/>
            <person name="La Ragione R."/>
            <person name="Hildebrand F."/>
            <person name="Pallen M.J."/>
        </authorList>
    </citation>
    <scope>NUCLEOTIDE SEQUENCE</scope>
    <source>
        <strain evidence="1">ChiHecec2B26-446</strain>
    </source>
</reference>
<comment type="caution">
    <text evidence="1">The sequence shown here is derived from an EMBL/GenBank/DDBJ whole genome shotgun (WGS) entry which is preliminary data.</text>
</comment>
<evidence type="ECO:0000313" key="2">
    <source>
        <dbReference type="Proteomes" id="UP000886752"/>
    </source>
</evidence>
<protein>
    <submittedName>
        <fullName evidence="1">MBL fold metallo-hydrolase</fullName>
    </submittedName>
</protein>
<proteinExistence type="predicted"/>
<dbReference type="InterPro" id="IPR036866">
    <property type="entry name" value="RibonucZ/Hydroxyglut_hydro"/>
</dbReference>
<dbReference type="EMBL" id="DXHV01000054">
    <property type="protein sequence ID" value="HIW00558.1"/>
    <property type="molecule type" value="Genomic_DNA"/>
</dbReference>
<gene>
    <name evidence="1" type="ORF">H9894_05140</name>
</gene>